<dbReference type="InterPro" id="IPR000609">
    <property type="entry name" value="7TM_GPCR_serpentine_rcpt_Srg"/>
</dbReference>
<protein>
    <recommendedName>
        <fullName evidence="6">Serpentine receptor class gamma</fullName>
    </recommendedName>
</protein>
<dbReference type="GO" id="GO:0007606">
    <property type="term" value="P:sensory perception of chemical stimulus"/>
    <property type="evidence" value="ECO:0007669"/>
    <property type="project" value="UniProtKB-UniRule"/>
</dbReference>
<evidence type="ECO:0000313" key="8">
    <source>
        <dbReference type="WBParaSite" id="Hba_14342"/>
    </source>
</evidence>
<evidence type="ECO:0000256" key="6">
    <source>
        <dbReference type="RuleBase" id="RU280813"/>
    </source>
</evidence>
<keyword evidence="3" id="KW-0812">Transmembrane</keyword>
<keyword evidence="4" id="KW-1133">Transmembrane helix</keyword>
<dbReference type="GO" id="GO:0004888">
    <property type="term" value="F:transmembrane signaling receptor activity"/>
    <property type="evidence" value="ECO:0007669"/>
    <property type="project" value="InterPro"/>
</dbReference>
<accession>A0A1I7X9J8</accession>
<reference evidence="8" key="1">
    <citation type="submission" date="2016-11" db="UniProtKB">
        <authorList>
            <consortium name="WormBaseParasite"/>
        </authorList>
    </citation>
    <scope>IDENTIFICATION</scope>
</reference>
<evidence type="ECO:0000256" key="2">
    <source>
        <dbReference type="ARBA" id="ARBA00005692"/>
    </source>
</evidence>
<organism evidence="7 8">
    <name type="scientific">Heterorhabditis bacteriophora</name>
    <name type="common">Entomopathogenic nematode worm</name>
    <dbReference type="NCBI Taxonomy" id="37862"/>
    <lineage>
        <taxon>Eukaryota</taxon>
        <taxon>Metazoa</taxon>
        <taxon>Ecdysozoa</taxon>
        <taxon>Nematoda</taxon>
        <taxon>Chromadorea</taxon>
        <taxon>Rhabditida</taxon>
        <taxon>Rhabditina</taxon>
        <taxon>Rhabditomorpha</taxon>
        <taxon>Strongyloidea</taxon>
        <taxon>Heterorhabditidae</taxon>
        <taxon>Heterorhabditis</taxon>
    </lineage>
</organism>
<comment type="similarity">
    <text evidence="2 6">Belongs to the nematode receptor-like protein srg family.</text>
</comment>
<keyword evidence="7" id="KW-1185">Reference proteome</keyword>
<dbReference type="Pfam" id="PF02118">
    <property type="entry name" value="Srg"/>
    <property type="match status" value="1"/>
</dbReference>
<evidence type="ECO:0000256" key="4">
    <source>
        <dbReference type="ARBA" id="ARBA00022989"/>
    </source>
</evidence>
<evidence type="ECO:0000256" key="5">
    <source>
        <dbReference type="ARBA" id="ARBA00023136"/>
    </source>
</evidence>
<name>A0A1I7X9J8_HETBA</name>
<sequence length="96" mass="11365">MKRLNKFLLGFQNIWTYLNSYISLRIPQFTCGSCNLAGFLLSRKLTGIEIFHFFHYHFAYVQLFLTLFTCLNRCSMIYLPQTYEIVCLTIPYILSS</sequence>
<dbReference type="AlphaFoldDB" id="A0A1I7X9J8"/>
<comment type="subcellular location">
    <subcellularLocation>
        <location evidence="1">Membrane</location>
        <topology evidence="1">Multi-pass membrane protein</topology>
    </subcellularLocation>
</comment>
<evidence type="ECO:0000256" key="1">
    <source>
        <dbReference type="ARBA" id="ARBA00004141"/>
    </source>
</evidence>
<evidence type="ECO:0000256" key="3">
    <source>
        <dbReference type="ARBA" id="ARBA00022692"/>
    </source>
</evidence>
<evidence type="ECO:0000313" key="7">
    <source>
        <dbReference type="Proteomes" id="UP000095283"/>
    </source>
</evidence>
<proteinExistence type="inferred from homology"/>
<keyword evidence="5" id="KW-0472">Membrane</keyword>
<dbReference type="GO" id="GO:0016020">
    <property type="term" value="C:membrane"/>
    <property type="evidence" value="ECO:0007669"/>
    <property type="project" value="UniProtKB-SubCell"/>
</dbReference>
<dbReference type="Proteomes" id="UP000095283">
    <property type="component" value="Unplaced"/>
</dbReference>
<dbReference type="WBParaSite" id="Hba_14342">
    <property type="protein sequence ID" value="Hba_14342"/>
    <property type="gene ID" value="Hba_14342"/>
</dbReference>